<dbReference type="OrthoDB" id="3258832at2759"/>
<protein>
    <submittedName>
        <fullName evidence="2">Uncharacterized protein</fullName>
    </submittedName>
</protein>
<feature type="compositionally biased region" description="Polar residues" evidence="1">
    <location>
        <begin position="178"/>
        <end position="200"/>
    </location>
</feature>
<sequence length="524" mass="57905">MFPAGPSDGYQARQPSSGVPNSTDGESHSHFREDIPVLLDPPAQPRRTSTRIWPSAARALFQRTMARLKRQPKQAPQDDGSTALPRRALTGDQRNLSLSDASPRLTGRDVFPSLTRLVLQRTDDVSFSPSSFFRRVEEVRALGPNSDDLLAHSLPPRRPQQYPRRRPPPPVDEPSTRAMPSTPSLSRNHSSNKAQATPRKSSARTEFDSVVELQALAMELEKLDPLLVNSPPLAPHRLHASPSIKSPRPRPSLWPTSSHAALNLGRDPLAELLAVADELKTMKNLDSDDILYMTDAPPPSPLPPNLHAFLDTPGVSLRILEMDIHSEDETFFGVPIPCIVVTSEGDARSPEALEVLVSSPSLSEDLLAPPPTTYRGRMETDQPLIRSDECECDSPSPSFHSREGIIGKKEEMERSLSSPFDCSECPLGDANLLWEAVNTEGSSAPCTQCTKPKRPTAPKPMPLLRRRERSLLRRLLGGIDITNAPLAERDRPRCIHSKQRRKRIPKEAIGLPHPLSCREATLNL</sequence>
<comment type="caution">
    <text evidence="2">The sequence shown here is derived from an EMBL/GenBank/DDBJ whole genome shotgun (WGS) entry which is preliminary data.</text>
</comment>
<reference evidence="2" key="1">
    <citation type="submission" date="2019-10" db="EMBL/GenBank/DDBJ databases">
        <authorList>
            <consortium name="DOE Joint Genome Institute"/>
            <person name="Kuo A."/>
            <person name="Miyauchi S."/>
            <person name="Kiss E."/>
            <person name="Drula E."/>
            <person name="Kohler A."/>
            <person name="Sanchez-Garcia M."/>
            <person name="Andreopoulos B."/>
            <person name="Barry K.W."/>
            <person name="Bonito G."/>
            <person name="Buee M."/>
            <person name="Carver A."/>
            <person name="Chen C."/>
            <person name="Cichocki N."/>
            <person name="Clum A."/>
            <person name="Culley D."/>
            <person name="Crous P.W."/>
            <person name="Fauchery L."/>
            <person name="Girlanda M."/>
            <person name="Hayes R."/>
            <person name="Keri Z."/>
            <person name="LaButti K."/>
            <person name="Lipzen A."/>
            <person name="Lombard V."/>
            <person name="Magnuson J."/>
            <person name="Maillard F."/>
            <person name="Morin E."/>
            <person name="Murat C."/>
            <person name="Nolan M."/>
            <person name="Ohm R."/>
            <person name="Pangilinan J."/>
            <person name="Pereira M."/>
            <person name="Perotto S."/>
            <person name="Peter M."/>
            <person name="Riley R."/>
            <person name="Sitrit Y."/>
            <person name="Stielow B."/>
            <person name="Szollosi G."/>
            <person name="Zifcakova L."/>
            <person name="Stursova M."/>
            <person name="Spatafora J.W."/>
            <person name="Tedersoo L."/>
            <person name="Vaario L.-M."/>
            <person name="Yamada A."/>
            <person name="Yan M."/>
            <person name="Wang P."/>
            <person name="Xu J."/>
            <person name="Bruns T."/>
            <person name="Baldrian P."/>
            <person name="Vilgalys R."/>
            <person name="Henrissat B."/>
            <person name="Grigoriev I.V."/>
            <person name="Hibbett D."/>
            <person name="Nagy L.G."/>
            <person name="Martin F.M."/>
        </authorList>
    </citation>
    <scope>NUCLEOTIDE SEQUENCE</scope>
    <source>
        <strain evidence="2">Prilba</strain>
    </source>
</reference>
<dbReference type="Proteomes" id="UP000759537">
    <property type="component" value="Unassembled WGS sequence"/>
</dbReference>
<feature type="compositionally biased region" description="Polar residues" evidence="1">
    <location>
        <begin position="13"/>
        <end position="24"/>
    </location>
</feature>
<accession>A0A9P5N5S2</accession>
<evidence type="ECO:0000313" key="2">
    <source>
        <dbReference type="EMBL" id="KAF8486954.1"/>
    </source>
</evidence>
<dbReference type="EMBL" id="WHVB01000001">
    <property type="protein sequence ID" value="KAF8486954.1"/>
    <property type="molecule type" value="Genomic_DNA"/>
</dbReference>
<evidence type="ECO:0000256" key="1">
    <source>
        <dbReference type="SAM" id="MobiDB-lite"/>
    </source>
</evidence>
<name>A0A9P5N5S2_9AGAM</name>
<dbReference type="AlphaFoldDB" id="A0A9P5N5S2"/>
<keyword evidence="3" id="KW-1185">Reference proteome</keyword>
<gene>
    <name evidence="2" type="ORF">DFH94DRAFT_9752</name>
</gene>
<reference evidence="2" key="2">
    <citation type="journal article" date="2020" name="Nat. Commun.">
        <title>Large-scale genome sequencing of mycorrhizal fungi provides insights into the early evolution of symbiotic traits.</title>
        <authorList>
            <person name="Miyauchi S."/>
            <person name="Kiss E."/>
            <person name="Kuo A."/>
            <person name="Drula E."/>
            <person name="Kohler A."/>
            <person name="Sanchez-Garcia M."/>
            <person name="Morin E."/>
            <person name="Andreopoulos B."/>
            <person name="Barry K.W."/>
            <person name="Bonito G."/>
            <person name="Buee M."/>
            <person name="Carver A."/>
            <person name="Chen C."/>
            <person name="Cichocki N."/>
            <person name="Clum A."/>
            <person name="Culley D."/>
            <person name="Crous P.W."/>
            <person name="Fauchery L."/>
            <person name="Girlanda M."/>
            <person name="Hayes R.D."/>
            <person name="Keri Z."/>
            <person name="LaButti K."/>
            <person name="Lipzen A."/>
            <person name="Lombard V."/>
            <person name="Magnuson J."/>
            <person name="Maillard F."/>
            <person name="Murat C."/>
            <person name="Nolan M."/>
            <person name="Ohm R.A."/>
            <person name="Pangilinan J."/>
            <person name="Pereira M.F."/>
            <person name="Perotto S."/>
            <person name="Peter M."/>
            <person name="Pfister S."/>
            <person name="Riley R."/>
            <person name="Sitrit Y."/>
            <person name="Stielow J.B."/>
            <person name="Szollosi G."/>
            <person name="Zifcakova L."/>
            <person name="Stursova M."/>
            <person name="Spatafora J.W."/>
            <person name="Tedersoo L."/>
            <person name="Vaario L.M."/>
            <person name="Yamada A."/>
            <person name="Yan M."/>
            <person name="Wang P."/>
            <person name="Xu J."/>
            <person name="Bruns T."/>
            <person name="Baldrian P."/>
            <person name="Vilgalys R."/>
            <person name="Dunand C."/>
            <person name="Henrissat B."/>
            <person name="Grigoriev I.V."/>
            <person name="Hibbett D."/>
            <person name="Nagy L.G."/>
            <person name="Martin F.M."/>
        </authorList>
    </citation>
    <scope>NUCLEOTIDE SEQUENCE</scope>
    <source>
        <strain evidence="2">Prilba</strain>
    </source>
</reference>
<feature type="region of interest" description="Disordered" evidence="1">
    <location>
        <begin position="144"/>
        <end position="206"/>
    </location>
</feature>
<evidence type="ECO:0000313" key="3">
    <source>
        <dbReference type="Proteomes" id="UP000759537"/>
    </source>
</evidence>
<proteinExistence type="predicted"/>
<feature type="region of interest" description="Disordered" evidence="1">
    <location>
        <begin position="1"/>
        <end position="108"/>
    </location>
</feature>
<feature type="compositionally biased region" description="Basic and acidic residues" evidence="1">
    <location>
        <begin position="25"/>
        <end position="35"/>
    </location>
</feature>
<organism evidence="2 3">
    <name type="scientific">Russula ochroleuca</name>
    <dbReference type="NCBI Taxonomy" id="152965"/>
    <lineage>
        <taxon>Eukaryota</taxon>
        <taxon>Fungi</taxon>
        <taxon>Dikarya</taxon>
        <taxon>Basidiomycota</taxon>
        <taxon>Agaricomycotina</taxon>
        <taxon>Agaricomycetes</taxon>
        <taxon>Russulales</taxon>
        <taxon>Russulaceae</taxon>
        <taxon>Russula</taxon>
    </lineage>
</organism>